<keyword evidence="5" id="KW-0560">Oxidoreductase</keyword>
<keyword evidence="9" id="KW-1185">Reference proteome</keyword>
<sequence>MSSSPAALDGFLNPIESRLSCYGLTNSSPIPDSKIRSIVEFAIKNAPSAFNVQSARAVILLKADHEKLWDIADKHLKAAMPEPAYQALAPRVKMFRAAYGSVLWFEDQDALDALKEKNPAIQASVAEWSHHSSGMHQFIAWTAFELEGLGCNLQHYNFMPQFSAEVASEWKLPESWKLLSQLVFGTPTDGLKRSRERTYLPVEDRVKVFGEK</sequence>
<dbReference type="InterPro" id="IPR000415">
    <property type="entry name" value="Nitroreductase-like"/>
</dbReference>
<comment type="similarity">
    <text evidence="3">Belongs to the nitroreductase family.</text>
</comment>
<dbReference type="PANTHER" id="PTHR43035:SF1">
    <property type="entry name" value="FATTY ACID REPRESSION MUTANT PROTEIN 2-RELATED"/>
    <property type="match status" value="1"/>
</dbReference>
<evidence type="ECO:0000259" key="7">
    <source>
        <dbReference type="Pfam" id="PF00881"/>
    </source>
</evidence>
<protein>
    <recommendedName>
        <fullName evidence="7">Nitroreductase domain-containing protein</fullName>
    </recommendedName>
</protein>
<evidence type="ECO:0000256" key="5">
    <source>
        <dbReference type="ARBA" id="ARBA00023002"/>
    </source>
</evidence>
<evidence type="ECO:0000256" key="4">
    <source>
        <dbReference type="ARBA" id="ARBA00022490"/>
    </source>
</evidence>
<feature type="domain" description="Nitroreductase" evidence="7">
    <location>
        <begin position="15"/>
        <end position="185"/>
    </location>
</feature>
<evidence type="ECO:0000256" key="2">
    <source>
        <dbReference type="ARBA" id="ARBA00004496"/>
    </source>
</evidence>
<dbReference type="InterPro" id="IPR029479">
    <property type="entry name" value="Nitroreductase"/>
</dbReference>
<name>A0AAV9NMH7_9EURO</name>
<comment type="subcellular location">
    <subcellularLocation>
        <location evidence="2">Cytoplasm</location>
    </subcellularLocation>
    <subcellularLocation>
        <location evidence="1">Nucleus</location>
    </subcellularLocation>
</comment>
<dbReference type="GO" id="GO:0016491">
    <property type="term" value="F:oxidoreductase activity"/>
    <property type="evidence" value="ECO:0007669"/>
    <property type="project" value="UniProtKB-KW"/>
</dbReference>
<dbReference type="CDD" id="cd02140">
    <property type="entry name" value="Frm2-like"/>
    <property type="match status" value="1"/>
</dbReference>
<evidence type="ECO:0000313" key="9">
    <source>
        <dbReference type="Proteomes" id="UP001358417"/>
    </source>
</evidence>
<evidence type="ECO:0000256" key="3">
    <source>
        <dbReference type="ARBA" id="ARBA00007118"/>
    </source>
</evidence>
<dbReference type="RefSeq" id="XP_064710858.1">
    <property type="nucleotide sequence ID" value="XM_064848234.1"/>
</dbReference>
<dbReference type="Proteomes" id="UP001358417">
    <property type="component" value="Unassembled WGS sequence"/>
</dbReference>
<reference evidence="8 9" key="1">
    <citation type="submission" date="2023-08" db="EMBL/GenBank/DDBJ databases">
        <title>Black Yeasts Isolated from many extreme environments.</title>
        <authorList>
            <person name="Coleine C."/>
            <person name="Stajich J.E."/>
            <person name="Selbmann L."/>
        </authorList>
    </citation>
    <scope>NUCLEOTIDE SEQUENCE [LARGE SCALE GENOMIC DNA]</scope>
    <source>
        <strain evidence="8 9">CCFEE 5792</strain>
    </source>
</reference>
<dbReference type="FunFam" id="3.40.109.10:FF:000001">
    <property type="entry name" value="Nitroreductase family"/>
    <property type="match status" value="1"/>
</dbReference>
<dbReference type="EMBL" id="JAVRRD010000002">
    <property type="protein sequence ID" value="KAK5062586.1"/>
    <property type="molecule type" value="Genomic_DNA"/>
</dbReference>
<proteinExistence type="inferred from homology"/>
<accession>A0AAV9NMH7</accession>
<evidence type="ECO:0000256" key="6">
    <source>
        <dbReference type="ARBA" id="ARBA00023242"/>
    </source>
</evidence>
<keyword evidence="4" id="KW-0963">Cytoplasm</keyword>
<evidence type="ECO:0000313" key="8">
    <source>
        <dbReference type="EMBL" id="KAK5062586.1"/>
    </source>
</evidence>
<dbReference type="GO" id="GO:0005737">
    <property type="term" value="C:cytoplasm"/>
    <property type="evidence" value="ECO:0007669"/>
    <property type="project" value="UniProtKB-SubCell"/>
</dbReference>
<evidence type="ECO:0000256" key="1">
    <source>
        <dbReference type="ARBA" id="ARBA00004123"/>
    </source>
</evidence>
<dbReference type="InterPro" id="IPR033877">
    <property type="entry name" value="Frm2/Hbn1"/>
</dbReference>
<dbReference type="GO" id="GO:0005634">
    <property type="term" value="C:nucleus"/>
    <property type="evidence" value="ECO:0007669"/>
    <property type="project" value="UniProtKB-SubCell"/>
</dbReference>
<dbReference type="GO" id="GO:0034599">
    <property type="term" value="P:cellular response to oxidative stress"/>
    <property type="evidence" value="ECO:0007669"/>
    <property type="project" value="InterPro"/>
</dbReference>
<comment type="caution">
    <text evidence="8">The sequence shown here is derived from an EMBL/GenBank/DDBJ whole genome shotgun (WGS) entry which is preliminary data.</text>
</comment>
<dbReference type="AlphaFoldDB" id="A0AAV9NMH7"/>
<dbReference type="PANTHER" id="PTHR43035">
    <property type="entry name" value="FATTY ACID REPRESSION MUTANT PROTEIN 2-RELATED"/>
    <property type="match status" value="1"/>
</dbReference>
<organism evidence="8 9">
    <name type="scientific">Exophiala bonariae</name>
    <dbReference type="NCBI Taxonomy" id="1690606"/>
    <lineage>
        <taxon>Eukaryota</taxon>
        <taxon>Fungi</taxon>
        <taxon>Dikarya</taxon>
        <taxon>Ascomycota</taxon>
        <taxon>Pezizomycotina</taxon>
        <taxon>Eurotiomycetes</taxon>
        <taxon>Chaetothyriomycetidae</taxon>
        <taxon>Chaetothyriales</taxon>
        <taxon>Herpotrichiellaceae</taxon>
        <taxon>Exophiala</taxon>
    </lineage>
</organism>
<dbReference type="Pfam" id="PF00881">
    <property type="entry name" value="Nitroreductase"/>
    <property type="match status" value="1"/>
</dbReference>
<dbReference type="SUPFAM" id="SSF55469">
    <property type="entry name" value="FMN-dependent nitroreductase-like"/>
    <property type="match status" value="1"/>
</dbReference>
<gene>
    <name evidence="8" type="ORF">LTR84_004659</name>
</gene>
<keyword evidence="6" id="KW-0539">Nucleus</keyword>
<dbReference type="GeneID" id="89972837"/>
<dbReference type="Gene3D" id="3.40.109.10">
    <property type="entry name" value="NADH Oxidase"/>
    <property type="match status" value="1"/>
</dbReference>